<dbReference type="SFLD" id="SFLDG01129">
    <property type="entry name" value="C1.5:_HAD__Beta-PGM__Phosphata"/>
    <property type="match status" value="1"/>
</dbReference>
<name>A0AAD9Z1X9_9LECA</name>
<dbReference type="PANTHER" id="PTHR43611:SF3">
    <property type="entry name" value="FLAVIN MONONUCLEOTIDE HYDROLASE 1, CHLOROPLATIC"/>
    <property type="match status" value="1"/>
</dbReference>
<dbReference type="SFLD" id="SFLDS00003">
    <property type="entry name" value="Haloacid_Dehalogenase"/>
    <property type="match status" value="1"/>
</dbReference>
<evidence type="ECO:0000313" key="2">
    <source>
        <dbReference type="Proteomes" id="UP001276659"/>
    </source>
</evidence>
<dbReference type="CDD" id="cd02603">
    <property type="entry name" value="HAD_sEH-N_like"/>
    <property type="match status" value="1"/>
</dbReference>
<organism evidence="1 2">
    <name type="scientific">Lepraria neglecta</name>
    <dbReference type="NCBI Taxonomy" id="209136"/>
    <lineage>
        <taxon>Eukaryota</taxon>
        <taxon>Fungi</taxon>
        <taxon>Dikarya</taxon>
        <taxon>Ascomycota</taxon>
        <taxon>Pezizomycotina</taxon>
        <taxon>Lecanoromycetes</taxon>
        <taxon>OSLEUM clade</taxon>
        <taxon>Lecanoromycetidae</taxon>
        <taxon>Lecanorales</taxon>
        <taxon>Lecanorineae</taxon>
        <taxon>Stereocaulaceae</taxon>
        <taxon>Lepraria</taxon>
    </lineage>
</organism>
<dbReference type="Gene3D" id="3.40.50.1000">
    <property type="entry name" value="HAD superfamily/HAD-like"/>
    <property type="match status" value="1"/>
</dbReference>
<keyword evidence="2" id="KW-1185">Reference proteome</keyword>
<dbReference type="NCBIfam" id="TIGR01549">
    <property type="entry name" value="HAD-SF-IA-v1"/>
    <property type="match status" value="1"/>
</dbReference>
<dbReference type="Pfam" id="PF00702">
    <property type="entry name" value="Hydrolase"/>
    <property type="match status" value="1"/>
</dbReference>
<dbReference type="PANTHER" id="PTHR43611">
    <property type="entry name" value="ALPHA-D-GLUCOSE 1-PHOSPHATE PHOSPHATASE"/>
    <property type="match status" value="1"/>
</dbReference>
<dbReference type="GO" id="GO:0016791">
    <property type="term" value="F:phosphatase activity"/>
    <property type="evidence" value="ECO:0007669"/>
    <property type="project" value="UniProtKB-ARBA"/>
</dbReference>
<protein>
    <submittedName>
        <fullName evidence="1">Uncharacterized protein</fullName>
    </submittedName>
</protein>
<gene>
    <name evidence="1" type="ORF">OEA41_008679</name>
</gene>
<dbReference type="AlphaFoldDB" id="A0AAD9Z1X9"/>
<dbReference type="InterPro" id="IPR023214">
    <property type="entry name" value="HAD_sf"/>
</dbReference>
<dbReference type="PRINTS" id="PR00413">
    <property type="entry name" value="HADHALOGNASE"/>
</dbReference>
<dbReference type="Proteomes" id="UP001276659">
    <property type="component" value="Unassembled WGS sequence"/>
</dbReference>
<dbReference type="NCBIfam" id="TIGR01509">
    <property type="entry name" value="HAD-SF-IA-v3"/>
    <property type="match status" value="1"/>
</dbReference>
<proteinExistence type="predicted"/>
<dbReference type="SUPFAM" id="SSF56784">
    <property type="entry name" value="HAD-like"/>
    <property type="match status" value="1"/>
</dbReference>
<reference evidence="1" key="1">
    <citation type="submission" date="2022-11" db="EMBL/GenBank/DDBJ databases">
        <title>Chromosomal genome sequence assembly and mating type (MAT) locus characterization of the leprose asexual lichenized fungus Lepraria neglecta (Nyl.) Erichsen.</title>
        <authorList>
            <person name="Allen J.L."/>
            <person name="Pfeffer B."/>
        </authorList>
    </citation>
    <scope>NUCLEOTIDE SEQUENCE</scope>
    <source>
        <strain evidence="1">Allen 5258</strain>
    </source>
</reference>
<evidence type="ECO:0000313" key="1">
    <source>
        <dbReference type="EMBL" id="KAK3169296.1"/>
    </source>
</evidence>
<accession>A0AAD9Z1X9</accession>
<sequence length="241" mass="27093">MKRISVQVPVRGIIFDLGDVLFTWSPNTSTAISAGIFRKILSSPTWLEYECGRLKQDACYEQIAQEFSIEASQVVEAFAQARESLQPEDTVVTFLKHLRKSALVNVYAMSNVAREDFAALSQKMDWSLFDQVFTSGAVGMRKPDPDFFSYVLEEIKLAPEQVIFIDDKQENVLAADRLGIRGILFDNSTVHTLQTLLGDPVARGYEYLYRNAKQFDSITDGGVVVQDSFSELLILEATQDQ</sequence>
<comment type="caution">
    <text evidence="1">The sequence shown here is derived from an EMBL/GenBank/DDBJ whole genome shotgun (WGS) entry which is preliminary data.</text>
</comment>
<dbReference type="InterPro" id="IPR036412">
    <property type="entry name" value="HAD-like_sf"/>
</dbReference>
<dbReference type="InterPro" id="IPR006439">
    <property type="entry name" value="HAD-SF_hydro_IA"/>
</dbReference>
<dbReference type="EMBL" id="JASNWA010000009">
    <property type="protein sequence ID" value="KAK3169296.1"/>
    <property type="molecule type" value="Genomic_DNA"/>
</dbReference>